<sequence length="147" mass="17226">MQKPALEFLNFSLDDQYIGLEWPKNGYADLHNNFNFTQLQYVPSEAKLILCWTKSSGDWAKKVPWQKLELLFSGVSYFHVKERDAEYPISEDDCLRDICRAPMEARGDFDNIWLDRNPPLDYDLQLVFQSEWGIKVNAATVMLKLEQ</sequence>
<dbReference type="RefSeq" id="WP_149070635.1">
    <property type="nucleotide sequence ID" value="NZ_VTHL01000007.1"/>
</dbReference>
<evidence type="ECO:0000313" key="1">
    <source>
        <dbReference type="EMBL" id="TYZ10561.1"/>
    </source>
</evidence>
<dbReference type="EMBL" id="VTHL01000007">
    <property type="protein sequence ID" value="TYZ10561.1"/>
    <property type="molecule type" value="Genomic_DNA"/>
</dbReference>
<comment type="caution">
    <text evidence="1">The sequence shown here is derived from an EMBL/GenBank/DDBJ whole genome shotgun (WGS) entry which is preliminary data.</text>
</comment>
<protein>
    <submittedName>
        <fullName evidence="1">Uncharacterized protein</fullName>
    </submittedName>
</protein>
<reference evidence="1 2" key="1">
    <citation type="submission" date="2019-08" db="EMBL/GenBank/DDBJ databases">
        <authorList>
            <person name="Seo M.-J."/>
        </authorList>
    </citation>
    <scope>NUCLEOTIDE SEQUENCE [LARGE SCALE GENOMIC DNA]</scope>
    <source>
        <strain evidence="1 2">KIGAM108</strain>
    </source>
</reference>
<evidence type="ECO:0000313" key="2">
    <source>
        <dbReference type="Proteomes" id="UP000322791"/>
    </source>
</evidence>
<name>A0A5D6V3C5_9BACT</name>
<accession>A0A5D6V3C5</accession>
<keyword evidence="2" id="KW-1185">Reference proteome</keyword>
<dbReference type="AlphaFoldDB" id="A0A5D6V3C5"/>
<organism evidence="1 2">
    <name type="scientific">Hymenobacter lutimineralis</name>
    <dbReference type="NCBI Taxonomy" id="2606448"/>
    <lineage>
        <taxon>Bacteria</taxon>
        <taxon>Pseudomonadati</taxon>
        <taxon>Bacteroidota</taxon>
        <taxon>Cytophagia</taxon>
        <taxon>Cytophagales</taxon>
        <taxon>Hymenobacteraceae</taxon>
        <taxon>Hymenobacter</taxon>
    </lineage>
</organism>
<gene>
    <name evidence="1" type="ORF">FY528_08835</name>
</gene>
<dbReference type="Proteomes" id="UP000322791">
    <property type="component" value="Unassembled WGS sequence"/>
</dbReference>
<proteinExistence type="predicted"/>